<sequence length="210" mass="23985">MEPLSNVQTEFLPPNTTSVLQPLDKGIIKSFKTLYRKEVVVKLLESIEEKKDYSISIYDAMNIAHKAWTNISKSTIKNCFRACSFVKDQNVVVISEDVLHIAEWARVPQNAETRVNFDDYIHVDDELVITGSLNDDEILGFENIDDENGETLEIPSVSTKVAKASIENLRLFFTTSNVEDTIFNDIVNIDNAIDKIRQNNVRQKHITDFF</sequence>
<evidence type="ECO:0000259" key="1">
    <source>
        <dbReference type="Pfam" id="PF03184"/>
    </source>
</evidence>
<protein>
    <submittedName>
        <fullName evidence="3">Tigger transposable element-derived protein 6-like</fullName>
    </submittedName>
</protein>
<reference evidence="3" key="2">
    <citation type="submission" date="2025-08" db="UniProtKB">
        <authorList>
            <consortium name="RefSeq"/>
        </authorList>
    </citation>
    <scope>IDENTIFICATION</scope>
    <source>
        <tissue evidence="3">Adult</tissue>
    </source>
</reference>
<proteinExistence type="predicted"/>
<dbReference type="GeneID" id="125778060"/>
<dbReference type="Pfam" id="PF03184">
    <property type="entry name" value="DDE_1"/>
    <property type="match status" value="1"/>
</dbReference>
<dbReference type="Proteomes" id="UP001652620">
    <property type="component" value="Chromosome 1"/>
</dbReference>
<reference evidence="2" key="1">
    <citation type="submission" date="2025-05" db="UniProtKB">
        <authorList>
            <consortium name="RefSeq"/>
        </authorList>
    </citation>
    <scope>NUCLEOTIDE SEQUENCE [LARGE SCALE GENOMIC DNA]</scope>
</reference>
<keyword evidence="2" id="KW-1185">Reference proteome</keyword>
<gene>
    <name evidence="3" type="primary">LOC125778060</name>
</gene>
<organism evidence="2 3">
    <name type="scientific">Bactrocera dorsalis</name>
    <name type="common">Oriental fruit fly</name>
    <name type="synonym">Dacus dorsalis</name>
    <dbReference type="NCBI Taxonomy" id="27457"/>
    <lineage>
        <taxon>Eukaryota</taxon>
        <taxon>Metazoa</taxon>
        <taxon>Ecdysozoa</taxon>
        <taxon>Arthropoda</taxon>
        <taxon>Hexapoda</taxon>
        <taxon>Insecta</taxon>
        <taxon>Pterygota</taxon>
        <taxon>Neoptera</taxon>
        <taxon>Endopterygota</taxon>
        <taxon>Diptera</taxon>
        <taxon>Brachycera</taxon>
        <taxon>Muscomorpha</taxon>
        <taxon>Tephritoidea</taxon>
        <taxon>Tephritidae</taxon>
        <taxon>Bactrocera</taxon>
        <taxon>Bactrocera</taxon>
    </lineage>
</organism>
<evidence type="ECO:0000313" key="2">
    <source>
        <dbReference type="Proteomes" id="UP001652620"/>
    </source>
</evidence>
<accession>A0ABM3JLQ2</accession>
<dbReference type="RefSeq" id="XP_049310160.1">
    <property type="nucleotide sequence ID" value="XM_049454203.1"/>
</dbReference>
<feature type="domain" description="DDE-1" evidence="1">
    <location>
        <begin position="4"/>
        <end position="80"/>
    </location>
</feature>
<evidence type="ECO:0000313" key="3">
    <source>
        <dbReference type="RefSeq" id="XP_049310160.1"/>
    </source>
</evidence>
<dbReference type="InterPro" id="IPR004875">
    <property type="entry name" value="DDE_SF_endonuclease_dom"/>
</dbReference>
<name>A0ABM3JLQ2_BACDO</name>